<comment type="caution">
    <text evidence="1">The sequence shown here is derived from an EMBL/GenBank/DDBJ whole genome shotgun (WGS) entry which is preliminary data.</text>
</comment>
<evidence type="ECO:0000313" key="1">
    <source>
        <dbReference type="EMBL" id="KAF7813246.1"/>
    </source>
</evidence>
<organism evidence="1 2">
    <name type="scientific">Senna tora</name>
    <dbReference type="NCBI Taxonomy" id="362788"/>
    <lineage>
        <taxon>Eukaryota</taxon>
        <taxon>Viridiplantae</taxon>
        <taxon>Streptophyta</taxon>
        <taxon>Embryophyta</taxon>
        <taxon>Tracheophyta</taxon>
        <taxon>Spermatophyta</taxon>
        <taxon>Magnoliopsida</taxon>
        <taxon>eudicotyledons</taxon>
        <taxon>Gunneridae</taxon>
        <taxon>Pentapetalae</taxon>
        <taxon>rosids</taxon>
        <taxon>fabids</taxon>
        <taxon>Fabales</taxon>
        <taxon>Fabaceae</taxon>
        <taxon>Caesalpinioideae</taxon>
        <taxon>Cassia clade</taxon>
        <taxon>Senna</taxon>
    </lineage>
</organism>
<dbReference type="Proteomes" id="UP000634136">
    <property type="component" value="Unassembled WGS sequence"/>
</dbReference>
<reference evidence="1" key="1">
    <citation type="submission" date="2020-09" db="EMBL/GenBank/DDBJ databases">
        <title>Genome-Enabled Discovery of Anthraquinone Biosynthesis in Senna tora.</title>
        <authorList>
            <person name="Kang S.-H."/>
            <person name="Pandey R.P."/>
            <person name="Lee C.-M."/>
            <person name="Sim J.-S."/>
            <person name="Jeong J.-T."/>
            <person name="Choi B.-S."/>
            <person name="Jung M."/>
            <person name="Ginzburg D."/>
            <person name="Zhao K."/>
            <person name="Won S.Y."/>
            <person name="Oh T.-J."/>
            <person name="Yu Y."/>
            <person name="Kim N.-H."/>
            <person name="Lee O.R."/>
            <person name="Lee T.-H."/>
            <person name="Bashyal P."/>
            <person name="Kim T.-S."/>
            <person name="Lee W.-H."/>
            <person name="Kawkins C."/>
            <person name="Kim C.-K."/>
            <person name="Kim J.S."/>
            <person name="Ahn B.O."/>
            <person name="Rhee S.Y."/>
            <person name="Sohng J.K."/>
        </authorList>
    </citation>
    <scope>NUCLEOTIDE SEQUENCE</scope>
    <source>
        <tissue evidence="1">Leaf</tissue>
    </source>
</reference>
<keyword evidence="2" id="KW-1185">Reference proteome</keyword>
<name>A0A834WBP7_9FABA</name>
<evidence type="ECO:0000313" key="2">
    <source>
        <dbReference type="Proteomes" id="UP000634136"/>
    </source>
</evidence>
<gene>
    <name evidence="1" type="ORF">G2W53_034222</name>
</gene>
<protein>
    <submittedName>
        <fullName evidence="1">Uncharacterized protein</fullName>
    </submittedName>
</protein>
<accession>A0A834WBP7</accession>
<dbReference type="EMBL" id="JAAIUW010000010">
    <property type="protein sequence ID" value="KAF7813246.1"/>
    <property type="molecule type" value="Genomic_DNA"/>
</dbReference>
<sequence>MIAINVEASAVEVETDALEAIQLIEHADVFLHSFDTLAKMDSRHDTSLCIWEEPPREASLSLLADALSVAFLRD</sequence>
<proteinExistence type="predicted"/>
<dbReference type="AlphaFoldDB" id="A0A834WBP7"/>